<comment type="similarity">
    <text evidence="4">Belongs to the class I-like SAM-binding methyltransferase superfamily. Cation-dependent O-methyltransferase family.</text>
</comment>
<evidence type="ECO:0000313" key="5">
    <source>
        <dbReference type="EMBL" id="KAK3766932.1"/>
    </source>
</evidence>
<name>A0AAE0ZEJ1_9GAST</name>
<evidence type="ECO:0000256" key="1">
    <source>
        <dbReference type="ARBA" id="ARBA00022603"/>
    </source>
</evidence>
<dbReference type="InterPro" id="IPR002935">
    <property type="entry name" value="SAM_O-MeTrfase"/>
</dbReference>
<proteinExistence type="inferred from homology"/>
<dbReference type="GO" id="GO:0008757">
    <property type="term" value="F:S-adenosylmethionine-dependent methyltransferase activity"/>
    <property type="evidence" value="ECO:0007669"/>
    <property type="project" value="TreeGrafter"/>
</dbReference>
<organism evidence="5 6">
    <name type="scientific">Elysia crispata</name>
    <name type="common">lettuce slug</name>
    <dbReference type="NCBI Taxonomy" id="231223"/>
    <lineage>
        <taxon>Eukaryota</taxon>
        <taxon>Metazoa</taxon>
        <taxon>Spiralia</taxon>
        <taxon>Lophotrochozoa</taxon>
        <taxon>Mollusca</taxon>
        <taxon>Gastropoda</taxon>
        <taxon>Heterobranchia</taxon>
        <taxon>Euthyneura</taxon>
        <taxon>Panpulmonata</taxon>
        <taxon>Sacoglossa</taxon>
        <taxon>Placobranchoidea</taxon>
        <taxon>Plakobranchidae</taxon>
        <taxon>Elysia</taxon>
    </lineage>
</organism>
<reference evidence="5" key="1">
    <citation type="journal article" date="2023" name="G3 (Bethesda)">
        <title>A reference genome for the long-term kleptoplast-retaining sea slug Elysia crispata morphotype clarki.</title>
        <authorList>
            <person name="Eastman K.E."/>
            <person name="Pendleton A.L."/>
            <person name="Shaikh M.A."/>
            <person name="Suttiyut T."/>
            <person name="Ogas R."/>
            <person name="Tomko P."/>
            <person name="Gavelis G."/>
            <person name="Widhalm J.R."/>
            <person name="Wisecaver J.H."/>
        </authorList>
    </citation>
    <scope>NUCLEOTIDE SEQUENCE</scope>
    <source>
        <strain evidence="5">ECLA1</strain>
    </source>
</reference>
<evidence type="ECO:0000256" key="4">
    <source>
        <dbReference type="ARBA" id="ARBA00023453"/>
    </source>
</evidence>
<dbReference type="Proteomes" id="UP001283361">
    <property type="component" value="Unassembled WGS sequence"/>
</dbReference>
<keyword evidence="3" id="KW-0949">S-adenosyl-L-methionine</keyword>
<evidence type="ECO:0000256" key="3">
    <source>
        <dbReference type="ARBA" id="ARBA00022691"/>
    </source>
</evidence>
<comment type="caution">
    <text evidence="5">The sequence shown here is derived from an EMBL/GenBank/DDBJ whole genome shotgun (WGS) entry which is preliminary data.</text>
</comment>
<dbReference type="CDD" id="cd02440">
    <property type="entry name" value="AdoMet_MTases"/>
    <property type="match status" value="1"/>
</dbReference>
<dbReference type="AlphaFoldDB" id="A0AAE0ZEJ1"/>
<dbReference type="PANTHER" id="PTHR10509:SF14">
    <property type="entry name" value="CAFFEOYL-COA O-METHYLTRANSFERASE 3-RELATED"/>
    <property type="match status" value="1"/>
</dbReference>
<keyword evidence="6" id="KW-1185">Reference proteome</keyword>
<dbReference type="EMBL" id="JAWDGP010004190">
    <property type="protein sequence ID" value="KAK3766932.1"/>
    <property type="molecule type" value="Genomic_DNA"/>
</dbReference>
<dbReference type="GO" id="GO:0008171">
    <property type="term" value="F:O-methyltransferase activity"/>
    <property type="evidence" value="ECO:0007669"/>
    <property type="project" value="InterPro"/>
</dbReference>
<dbReference type="PROSITE" id="PS51682">
    <property type="entry name" value="SAM_OMT_I"/>
    <property type="match status" value="1"/>
</dbReference>
<dbReference type="InterPro" id="IPR029063">
    <property type="entry name" value="SAM-dependent_MTases_sf"/>
</dbReference>
<dbReference type="PANTHER" id="PTHR10509">
    <property type="entry name" value="O-METHYLTRANSFERASE-RELATED"/>
    <property type="match status" value="1"/>
</dbReference>
<gene>
    <name evidence="5" type="ORF">RRG08_040451</name>
</gene>
<sequence length="272" mass="30533">MNIDARINIDGMFNHLDKAIRLAESDGHNELLDSLWSVWSMLVAKAEFTKRASSQDSETCKKIETETYQHDWATLLQQGKVKFPFKAEMLCGPVEGQFLKSIVSIHGAKRILEVGMFTGYSALSMAEALPDDGEIVTIDSCDYLKPFVRSLNQSSPHSKKISIKLGDCMALMHELADAGEKFDMVFLDGPKEHYIAQMKIAFDKGLLNAGGTLFVDNAYVFGTSYQVSSTDTTAKDIIKFLDKRSDLHRVMLPLNDGLLMVRRLSDVERRRL</sequence>
<dbReference type="InterPro" id="IPR050362">
    <property type="entry name" value="Cation-dep_OMT"/>
</dbReference>
<accession>A0AAE0ZEJ1</accession>
<protein>
    <submittedName>
        <fullName evidence="5">Uncharacterized protein</fullName>
    </submittedName>
</protein>
<dbReference type="Pfam" id="PF01596">
    <property type="entry name" value="Methyltransf_3"/>
    <property type="match status" value="1"/>
</dbReference>
<evidence type="ECO:0000313" key="6">
    <source>
        <dbReference type="Proteomes" id="UP001283361"/>
    </source>
</evidence>
<dbReference type="Gene3D" id="3.40.50.150">
    <property type="entry name" value="Vaccinia Virus protein VP39"/>
    <property type="match status" value="1"/>
</dbReference>
<evidence type="ECO:0000256" key="2">
    <source>
        <dbReference type="ARBA" id="ARBA00022679"/>
    </source>
</evidence>
<dbReference type="GO" id="GO:0032259">
    <property type="term" value="P:methylation"/>
    <property type="evidence" value="ECO:0007669"/>
    <property type="project" value="UniProtKB-KW"/>
</dbReference>
<keyword evidence="2" id="KW-0808">Transferase</keyword>
<dbReference type="SUPFAM" id="SSF53335">
    <property type="entry name" value="S-adenosyl-L-methionine-dependent methyltransferases"/>
    <property type="match status" value="1"/>
</dbReference>
<keyword evidence="1" id="KW-0489">Methyltransferase</keyword>